<dbReference type="Gene3D" id="1.10.520.20">
    <property type="entry name" value="N-terminal domain of the delta subunit of the F1F0-ATP synthase"/>
    <property type="match status" value="1"/>
</dbReference>
<evidence type="ECO:0000256" key="6">
    <source>
        <dbReference type="ARBA" id="ARBA00023196"/>
    </source>
</evidence>
<dbReference type="Proteomes" id="UP000252118">
    <property type="component" value="Unassembled WGS sequence"/>
</dbReference>
<dbReference type="EMBL" id="QNRJ01000005">
    <property type="protein sequence ID" value="RBP04787.1"/>
    <property type="molecule type" value="Genomic_DNA"/>
</dbReference>
<comment type="similarity">
    <text evidence="8">Belongs to the ATPase delta chain family.</text>
</comment>
<evidence type="ECO:0000256" key="8">
    <source>
        <dbReference type="HAMAP-Rule" id="MF_01416"/>
    </source>
</evidence>
<organism evidence="9 10">
    <name type="scientific">Rossellomorea aquimaris</name>
    <dbReference type="NCBI Taxonomy" id="189382"/>
    <lineage>
        <taxon>Bacteria</taxon>
        <taxon>Bacillati</taxon>
        <taxon>Bacillota</taxon>
        <taxon>Bacilli</taxon>
        <taxon>Bacillales</taxon>
        <taxon>Bacillaceae</taxon>
        <taxon>Rossellomorea</taxon>
    </lineage>
</organism>
<evidence type="ECO:0000256" key="5">
    <source>
        <dbReference type="ARBA" id="ARBA00023136"/>
    </source>
</evidence>
<keyword evidence="4 8" id="KW-0406">Ion transport</keyword>
<evidence type="ECO:0000256" key="1">
    <source>
        <dbReference type="ARBA" id="ARBA00004370"/>
    </source>
</evidence>
<dbReference type="Pfam" id="PF00213">
    <property type="entry name" value="OSCP"/>
    <property type="match status" value="1"/>
</dbReference>
<proteinExistence type="inferred from homology"/>
<dbReference type="GO" id="GO:0005886">
    <property type="term" value="C:plasma membrane"/>
    <property type="evidence" value="ECO:0007669"/>
    <property type="project" value="UniProtKB-SubCell"/>
</dbReference>
<evidence type="ECO:0000313" key="9">
    <source>
        <dbReference type="EMBL" id="RBP04787.1"/>
    </source>
</evidence>
<protein>
    <recommendedName>
        <fullName evidence="8">ATP synthase subunit delta</fullName>
    </recommendedName>
    <alternativeName>
        <fullName evidence="8">ATP synthase F(1) sector subunit delta</fullName>
    </alternativeName>
    <alternativeName>
        <fullName evidence="8">F-type ATPase subunit delta</fullName>
        <shortName evidence="8">F-ATPase subunit delta</shortName>
    </alternativeName>
</protein>
<comment type="subcellular location">
    <subcellularLocation>
        <location evidence="8">Cell membrane</location>
        <topology evidence="8">Peripheral membrane protein</topology>
    </subcellularLocation>
    <subcellularLocation>
        <location evidence="1">Membrane</location>
    </subcellularLocation>
</comment>
<dbReference type="HAMAP" id="MF_01416">
    <property type="entry name" value="ATP_synth_delta_bact"/>
    <property type="match status" value="1"/>
</dbReference>
<evidence type="ECO:0000256" key="3">
    <source>
        <dbReference type="ARBA" id="ARBA00022781"/>
    </source>
</evidence>
<keyword evidence="3 8" id="KW-0375">Hydrogen ion transport</keyword>
<dbReference type="AlphaFoldDB" id="A0A366EQV6"/>
<dbReference type="NCBIfam" id="NF004403">
    <property type="entry name" value="PRK05758.2-4"/>
    <property type="match status" value="1"/>
</dbReference>
<dbReference type="PRINTS" id="PR00125">
    <property type="entry name" value="ATPASEDELTA"/>
</dbReference>
<comment type="function">
    <text evidence="8">This protein is part of the stalk that links CF(0) to CF(1). It either transmits conformational changes from CF(0) to CF(1) or is implicated in proton conduction.</text>
</comment>
<dbReference type="PROSITE" id="PS00389">
    <property type="entry name" value="ATPASE_DELTA"/>
    <property type="match status" value="1"/>
</dbReference>
<dbReference type="SUPFAM" id="SSF47928">
    <property type="entry name" value="N-terminal domain of the delta subunit of the F1F0-ATP synthase"/>
    <property type="match status" value="1"/>
</dbReference>
<evidence type="ECO:0000256" key="7">
    <source>
        <dbReference type="ARBA" id="ARBA00023310"/>
    </source>
</evidence>
<keyword evidence="5 8" id="KW-0472">Membrane</keyword>
<dbReference type="RefSeq" id="WP_113969233.1">
    <property type="nucleotide sequence ID" value="NZ_QNRJ01000005.1"/>
</dbReference>
<gene>
    <name evidence="8" type="primary">atpH</name>
    <name evidence="9" type="ORF">DET59_10575</name>
</gene>
<reference evidence="9 10" key="1">
    <citation type="submission" date="2018-06" db="EMBL/GenBank/DDBJ databases">
        <title>Freshwater and sediment microbial communities from various areas in North America, analyzing microbe dynamics in response to fracking.</title>
        <authorList>
            <person name="Lamendella R."/>
        </authorList>
    </citation>
    <scope>NUCLEOTIDE SEQUENCE [LARGE SCALE GENOMIC DNA]</scope>
    <source>
        <strain evidence="9 10">97B</strain>
    </source>
</reference>
<name>A0A366EQV6_9BACI</name>
<accession>A0A366EQV6</accession>
<keyword evidence="7 8" id="KW-0066">ATP synthesis</keyword>
<dbReference type="PANTHER" id="PTHR11910">
    <property type="entry name" value="ATP SYNTHASE DELTA CHAIN"/>
    <property type="match status" value="1"/>
</dbReference>
<dbReference type="InterPro" id="IPR000711">
    <property type="entry name" value="ATPase_OSCP/dsu"/>
</dbReference>
<dbReference type="InterPro" id="IPR020781">
    <property type="entry name" value="ATPase_OSCP/d_CS"/>
</dbReference>
<keyword evidence="6 8" id="KW-0139">CF(1)</keyword>
<keyword evidence="8" id="KW-1003">Cell membrane</keyword>
<evidence type="ECO:0000256" key="2">
    <source>
        <dbReference type="ARBA" id="ARBA00022448"/>
    </source>
</evidence>
<dbReference type="NCBIfam" id="TIGR01145">
    <property type="entry name" value="ATP_synt_delta"/>
    <property type="match status" value="1"/>
</dbReference>
<dbReference type="GO" id="GO:0045259">
    <property type="term" value="C:proton-transporting ATP synthase complex"/>
    <property type="evidence" value="ECO:0007669"/>
    <property type="project" value="UniProtKB-KW"/>
</dbReference>
<comment type="caution">
    <text evidence="9">The sequence shown here is derived from an EMBL/GenBank/DDBJ whole genome shotgun (WGS) entry which is preliminary data.</text>
</comment>
<evidence type="ECO:0000256" key="4">
    <source>
        <dbReference type="ARBA" id="ARBA00023065"/>
    </source>
</evidence>
<sequence>MSYSTVAKRYALALFDIAKEHNQLEAIEQELRTVKSVFIQNKELSILLENPKFSTDKKKDLLKEAFSSVSVPVLNTLLLMTDRHREDQVVGVVDAFIELSNEARGIAEAKVYSVRALTEDEKTAISASFAKRIGKQSLRIENVIDENILGGLKVRIGNRIYDGTLAGKLDRLERELVR</sequence>
<dbReference type="InterPro" id="IPR026015">
    <property type="entry name" value="ATP_synth_OSCP/delta_N_sf"/>
</dbReference>
<comment type="function">
    <text evidence="8">F(1)F(0) ATP synthase produces ATP from ADP in the presence of a proton or sodium gradient. F-type ATPases consist of two structural domains, F(1) containing the extramembraneous catalytic core and F(0) containing the membrane proton channel, linked together by a central stalk and a peripheral stalk. During catalysis, ATP synthesis in the catalytic domain of F(1) is coupled via a rotary mechanism of the central stalk subunits to proton translocation.</text>
</comment>
<evidence type="ECO:0000313" key="10">
    <source>
        <dbReference type="Proteomes" id="UP000252118"/>
    </source>
</evidence>
<dbReference type="OrthoDB" id="9802471at2"/>
<keyword evidence="2 8" id="KW-0813">Transport</keyword>
<dbReference type="GO" id="GO:0046933">
    <property type="term" value="F:proton-transporting ATP synthase activity, rotational mechanism"/>
    <property type="evidence" value="ECO:0007669"/>
    <property type="project" value="UniProtKB-UniRule"/>
</dbReference>